<dbReference type="AlphaFoldDB" id="A0A0M6ZYR7"/>
<dbReference type="OrthoDB" id="9806380at2"/>
<gene>
    <name evidence="2" type="ORF">LA5096_01480</name>
</gene>
<name>A0A0M6ZYR7_9HYPH</name>
<dbReference type="Proteomes" id="UP000049983">
    <property type="component" value="Unassembled WGS sequence"/>
</dbReference>
<organism evidence="2 3">
    <name type="scientific">Roseibium album</name>
    <dbReference type="NCBI Taxonomy" id="311410"/>
    <lineage>
        <taxon>Bacteria</taxon>
        <taxon>Pseudomonadati</taxon>
        <taxon>Pseudomonadota</taxon>
        <taxon>Alphaproteobacteria</taxon>
        <taxon>Hyphomicrobiales</taxon>
        <taxon>Stappiaceae</taxon>
        <taxon>Roseibium</taxon>
    </lineage>
</organism>
<accession>A0A0M6ZYR7</accession>
<dbReference type="SUPFAM" id="SSF54909">
    <property type="entry name" value="Dimeric alpha+beta barrel"/>
    <property type="match status" value="1"/>
</dbReference>
<dbReference type="PANTHER" id="PTHR41521:SF4">
    <property type="entry name" value="BLR0684 PROTEIN"/>
    <property type="match status" value="1"/>
</dbReference>
<dbReference type="EMBL" id="CXWC01000002">
    <property type="protein sequence ID" value="CTQ67441.1"/>
    <property type="molecule type" value="Genomic_DNA"/>
</dbReference>
<evidence type="ECO:0000259" key="1">
    <source>
        <dbReference type="Pfam" id="PF07045"/>
    </source>
</evidence>
<dbReference type="InterPro" id="IPR011008">
    <property type="entry name" value="Dimeric_a/b-barrel"/>
</dbReference>
<feature type="domain" description="DUF1330" evidence="1">
    <location>
        <begin position="9"/>
        <end position="91"/>
    </location>
</feature>
<dbReference type="GeneID" id="97668900"/>
<dbReference type="PANTHER" id="PTHR41521">
    <property type="match status" value="1"/>
</dbReference>
<dbReference type="STRING" id="311410.LA5095_02624"/>
<keyword evidence="3" id="KW-1185">Reference proteome</keyword>
<evidence type="ECO:0000313" key="2">
    <source>
        <dbReference type="EMBL" id="CTQ67441.1"/>
    </source>
</evidence>
<proteinExistence type="predicted"/>
<dbReference type="Gene3D" id="3.30.70.100">
    <property type="match status" value="1"/>
</dbReference>
<dbReference type="RefSeq" id="WP_055115721.1">
    <property type="nucleotide sequence ID" value="NZ_CXWA01000002.1"/>
</dbReference>
<protein>
    <recommendedName>
        <fullName evidence="1">DUF1330 domain-containing protein</fullName>
    </recommendedName>
</protein>
<sequence>MPVLNFSYATIKDSAAFQDYVRKAAELMQNHNIETVVRGTYRTTLRGNEKIRHVTAVFRYPDLENALRFYNSSAYRDLIPLRDAACEMEIQFYDE</sequence>
<evidence type="ECO:0000313" key="3">
    <source>
        <dbReference type="Proteomes" id="UP000049983"/>
    </source>
</evidence>
<dbReference type="InterPro" id="IPR010753">
    <property type="entry name" value="DUF1330"/>
</dbReference>
<dbReference type="Pfam" id="PF07045">
    <property type="entry name" value="DUF1330"/>
    <property type="match status" value="1"/>
</dbReference>
<reference evidence="3" key="1">
    <citation type="submission" date="2015-07" db="EMBL/GenBank/DDBJ databases">
        <authorList>
            <person name="Rodrigo-Torres Lidia"/>
            <person name="Arahal R.David."/>
        </authorList>
    </citation>
    <scope>NUCLEOTIDE SEQUENCE [LARGE SCALE GENOMIC DNA]</scope>
    <source>
        <strain evidence="3">CECT 5096</strain>
    </source>
</reference>